<dbReference type="OrthoDB" id="9798935at2"/>
<feature type="region of interest" description="Disordered" evidence="2">
    <location>
        <begin position="169"/>
        <end position="218"/>
    </location>
</feature>
<dbReference type="CDD" id="cd22786">
    <property type="entry name" value="DPBB_YuiC-like"/>
    <property type="match status" value="1"/>
</dbReference>
<dbReference type="RefSeq" id="WP_091663913.1">
    <property type="nucleotide sequence ID" value="NZ_FONT01000010.1"/>
</dbReference>
<keyword evidence="1" id="KW-0732">Signal</keyword>
<dbReference type="SUPFAM" id="SSF50685">
    <property type="entry name" value="Barwin-like endoglucanases"/>
    <property type="match status" value="1"/>
</dbReference>
<dbReference type="InterPro" id="IPR010611">
    <property type="entry name" value="3D_dom"/>
</dbReference>
<reference evidence="5 6" key="1">
    <citation type="submission" date="2016-10" db="EMBL/GenBank/DDBJ databases">
        <authorList>
            <person name="de Groot N.N."/>
        </authorList>
    </citation>
    <scope>NUCLEOTIDE SEQUENCE [LARGE SCALE GENOMIC DNA]</scope>
    <source>
        <strain evidence="5 6">DSM 23995</strain>
    </source>
</reference>
<feature type="compositionally biased region" description="Basic and acidic residues" evidence="2">
    <location>
        <begin position="180"/>
        <end position="204"/>
    </location>
</feature>
<dbReference type="Pfam" id="PF01471">
    <property type="entry name" value="PG_binding_1"/>
    <property type="match status" value="2"/>
</dbReference>
<dbReference type="PANTHER" id="PTHR39160:SF6">
    <property type="entry name" value="CELL WALL-BINDING PROTEIN YOCH"/>
    <property type="match status" value="1"/>
</dbReference>
<evidence type="ECO:0000256" key="2">
    <source>
        <dbReference type="SAM" id="MobiDB-lite"/>
    </source>
</evidence>
<dbReference type="Proteomes" id="UP000199516">
    <property type="component" value="Unassembled WGS sequence"/>
</dbReference>
<organism evidence="5 6">
    <name type="scientific">Alteribacillus iranensis</name>
    <dbReference type="NCBI Taxonomy" id="930128"/>
    <lineage>
        <taxon>Bacteria</taxon>
        <taxon>Bacillati</taxon>
        <taxon>Bacillota</taxon>
        <taxon>Bacilli</taxon>
        <taxon>Bacillales</taxon>
        <taxon>Bacillaceae</taxon>
        <taxon>Alteribacillus</taxon>
    </lineage>
</organism>
<evidence type="ECO:0000256" key="1">
    <source>
        <dbReference type="ARBA" id="ARBA00022729"/>
    </source>
</evidence>
<dbReference type="GO" id="GO:0004553">
    <property type="term" value="F:hydrolase activity, hydrolyzing O-glycosyl compounds"/>
    <property type="evidence" value="ECO:0007669"/>
    <property type="project" value="InterPro"/>
</dbReference>
<gene>
    <name evidence="5" type="ORF">SAMN05192532_11045</name>
</gene>
<feature type="compositionally biased region" description="Low complexity" evidence="2">
    <location>
        <begin position="205"/>
        <end position="217"/>
    </location>
</feature>
<dbReference type="InterPro" id="IPR036908">
    <property type="entry name" value="RlpA-like_sf"/>
</dbReference>
<dbReference type="InterPro" id="IPR002477">
    <property type="entry name" value="Peptidoglycan-bd-like"/>
</dbReference>
<dbReference type="AlphaFoldDB" id="A0A1I2FCD6"/>
<evidence type="ECO:0000313" key="5">
    <source>
        <dbReference type="EMBL" id="SFF02418.1"/>
    </source>
</evidence>
<dbReference type="STRING" id="930128.SAMN05192532_11045"/>
<sequence>MLKLQPTFSIKKIGVPLFAAGLVILANPSESDANELGDKNLASGDKGSTVEELQDLLHDQGLLEKDEVDGEFDKETAQAIESYQDEHNLNKDGIAGPHTIGALEILGEGDEGKPVETLQEKLKNLGFYEYASDGKFGPHTDEAVRDFQQAANILVDGLAGPQTFSAIEKDAAKKSTSSSEEVKASEKEAKKQSKETSETTEKVASEQSSNESNTQSEGRTLQVNATAYTADCTGCSGITATGVDLNANRNAKVIAVDPDVIPLGSKVRVEGHGVYTAADTGGAINGNRIDIHMPNKGQALEFGRRNLEVTILN</sequence>
<feature type="domain" description="3D" evidence="4">
    <location>
        <begin position="252"/>
        <end position="313"/>
    </location>
</feature>
<dbReference type="Pfam" id="PF06725">
    <property type="entry name" value="3D"/>
    <property type="match status" value="1"/>
</dbReference>
<evidence type="ECO:0000259" key="3">
    <source>
        <dbReference type="Pfam" id="PF01471"/>
    </source>
</evidence>
<dbReference type="EMBL" id="FONT01000010">
    <property type="protein sequence ID" value="SFF02418.1"/>
    <property type="molecule type" value="Genomic_DNA"/>
</dbReference>
<evidence type="ECO:0000313" key="6">
    <source>
        <dbReference type="Proteomes" id="UP000199516"/>
    </source>
</evidence>
<protein>
    <submittedName>
        <fullName evidence="5">3D (Asp-Asp-Asp) domain-containing protein</fullName>
    </submittedName>
</protein>
<proteinExistence type="predicted"/>
<dbReference type="InterPro" id="IPR036366">
    <property type="entry name" value="PGBDSf"/>
</dbReference>
<accession>A0A1I2FCD6</accession>
<dbReference type="SUPFAM" id="SSF47090">
    <property type="entry name" value="PGBD-like"/>
    <property type="match status" value="2"/>
</dbReference>
<feature type="domain" description="Peptidoglycan binding-like" evidence="3">
    <location>
        <begin position="112"/>
        <end position="167"/>
    </location>
</feature>
<feature type="domain" description="Peptidoglycan binding-like" evidence="3">
    <location>
        <begin position="47"/>
        <end position="103"/>
    </location>
</feature>
<dbReference type="GO" id="GO:0019867">
    <property type="term" value="C:outer membrane"/>
    <property type="evidence" value="ECO:0007669"/>
    <property type="project" value="InterPro"/>
</dbReference>
<keyword evidence="6" id="KW-1185">Reference proteome</keyword>
<dbReference type="InterPro" id="IPR036365">
    <property type="entry name" value="PGBD-like_sf"/>
</dbReference>
<dbReference type="Gene3D" id="1.10.101.10">
    <property type="entry name" value="PGBD-like superfamily/PGBD"/>
    <property type="match status" value="2"/>
</dbReference>
<dbReference type="GO" id="GO:0009254">
    <property type="term" value="P:peptidoglycan turnover"/>
    <property type="evidence" value="ECO:0007669"/>
    <property type="project" value="InterPro"/>
</dbReference>
<name>A0A1I2FCD6_9BACI</name>
<dbReference type="InterPro" id="IPR051933">
    <property type="entry name" value="Resuscitation_pf_RpfB"/>
</dbReference>
<evidence type="ECO:0000259" key="4">
    <source>
        <dbReference type="Pfam" id="PF06725"/>
    </source>
</evidence>
<dbReference type="PANTHER" id="PTHR39160">
    <property type="entry name" value="CELL WALL-BINDING PROTEIN YOCH"/>
    <property type="match status" value="1"/>
</dbReference>